<evidence type="ECO:0000313" key="2">
    <source>
        <dbReference type="Proteomes" id="UP000297245"/>
    </source>
</evidence>
<evidence type="ECO:0000313" key="1">
    <source>
        <dbReference type="EMBL" id="THV05100.1"/>
    </source>
</evidence>
<dbReference type="AlphaFoldDB" id="A0A4S8MPY7"/>
<proteinExistence type="predicted"/>
<dbReference type="Proteomes" id="UP000297245">
    <property type="component" value="Unassembled WGS sequence"/>
</dbReference>
<keyword evidence="2" id="KW-1185">Reference proteome</keyword>
<gene>
    <name evidence="1" type="ORF">K435DRAFT_774081</name>
</gene>
<accession>A0A4S8MPY7</accession>
<dbReference type="EMBL" id="ML179051">
    <property type="protein sequence ID" value="THV05100.1"/>
    <property type="molecule type" value="Genomic_DNA"/>
</dbReference>
<reference evidence="1 2" key="1">
    <citation type="journal article" date="2019" name="Nat. Ecol. Evol.">
        <title>Megaphylogeny resolves global patterns of mushroom evolution.</title>
        <authorList>
            <person name="Varga T."/>
            <person name="Krizsan K."/>
            <person name="Foldi C."/>
            <person name="Dima B."/>
            <person name="Sanchez-Garcia M."/>
            <person name="Sanchez-Ramirez S."/>
            <person name="Szollosi G.J."/>
            <person name="Szarkandi J.G."/>
            <person name="Papp V."/>
            <person name="Albert L."/>
            <person name="Andreopoulos W."/>
            <person name="Angelini C."/>
            <person name="Antonin V."/>
            <person name="Barry K.W."/>
            <person name="Bougher N.L."/>
            <person name="Buchanan P."/>
            <person name="Buyck B."/>
            <person name="Bense V."/>
            <person name="Catcheside P."/>
            <person name="Chovatia M."/>
            <person name="Cooper J."/>
            <person name="Damon W."/>
            <person name="Desjardin D."/>
            <person name="Finy P."/>
            <person name="Geml J."/>
            <person name="Haridas S."/>
            <person name="Hughes K."/>
            <person name="Justo A."/>
            <person name="Karasinski D."/>
            <person name="Kautmanova I."/>
            <person name="Kiss B."/>
            <person name="Kocsube S."/>
            <person name="Kotiranta H."/>
            <person name="LaButti K.M."/>
            <person name="Lechner B.E."/>
            <person name="Liimatainen K."/>
            <person name="Lipzen A."/>
            <person name="Lukacs Z."/>
            <person name="Mihaltcheva S."/>
            <person name="Morgado L.N."/>
            <person name="Niskanen T."/>
            <person name="Noordeloos M.E."/>
            <person name="Ohm R.A."/>
            <person name="Ortiz-Santana B."/>
            <person name="Ovrebo C."/>
            <person name="Racz N."/>
            <person name="Riley R."/>
            <person name="Savchenko A."/>
            <person name="Shiryaev A."/>
            <person name="Soop K."/>
            <person name="Spirin V."/>
            <person name="Szebenyi C."/>
            <person name="Tomsovsky M."/>
            <person name="Tulloss R.E."/>
            <person name="Uehling J."/>
            <person name="Grigoriev I.V."/>
            <person name="Vagvolgyi C."/>
            <person name="Papp T."/>
            <person name="Martin F.M."/>
            <person name="Miettinen O."/>
            <person name="Hibbett D.S."/>
            <person name="Nagy L.G."/>
        </authorList>
    </citation>
    <scope>NUCLEOTIDE SEQUENCE [LARGE SCALE GENOMIC DNA]</scope>
    <source>
        <strain evidence="1 2">CBS 962.96</strain>
    </source>
</reference>
<protein>
    <submittedName>
        <fullName evidence="1">Uncharacterized protein</fullName>
    </submittedName>
</protein>
<dbReference type="OrthoDB" id="3120053at2759"/>
<organism evidence="1 2">
    <name type="scientific">Dendrothele bispora (strain CBS 962.96)</name>
    <dbReference type="NCBI Taxonomy" id="1314807"/>
    <lineage>
        <taxon>Eukaryota</taxon>
        <taxon>Fungi</taxon>
        <taxon>Dikarya</taxon>
        <taxon>Basidiomycota</taxon>
        <taxon>Agaricomycotina</taxon>
        <taxon>Agaricomycetes</taxon>
        <taxon>Agaricomycetidae</taxon>
        <taxon>Agaricales</taxon>
        <taxon>Agaricales incertae sedis</taxon>
        <taxon>Dendrothele</taxon>
    </lineage>
</organism>
<name>A0A4S8MPY7_DENBC</name>
<sequence>MRKKILKLSTSKTNRAQNRAHNELPVREFFMYHPLYNCISVKPKARTVNVADRLLGQLQQFLPKWLPRCTARGVKVRCAYRGED</sequence>